<evidence type="ECO:0000259" key="2">
    <source>
        <dbReference type="Pfam" id="PF07727"/>
    </source>
</evidence>
<feature type="domain" description="Reverse transcriptase Ty1/copia-type" evidence="2">
    <location>
        <begin position="23"/>
        <end position="263"/>
    </location>
</feature>
<reference evidence="4" key="1">
    <citation type="journal article" date="2011" name="Nature">
        <title>Genome sequence and analysis of the tuber crop potato.</title>
        <authorList>
            <consortium name="The Potato Genome Sequencing Consortium"/>
        </authorList>
    </citation>
    <scope>NUCLEOTIDE SEQUENCE [LARGE SCALE GENOMIC DNA]</scope>
    <source>
        <strain evidence="4">cv. DM1-3 516 R44</strain>
    </source>
</reference>
<dbReference type="InParanoid" id="M1C4J6"/>
<keyword evidence="4" id="KW-1185">Reference proteome</keyword>
<dbReference type="OMA" id="AQIWANG"/>
<dbReference type="InterPro" id="IPR013103">
    <property type="entry name" value="RVT_2"/>
</dbReference>
<feature type="compositionally biased region" description="Basic and acidic residues" evidence="1">
    <location>
        <begin position="531"/>
        <end position="553"/>
    </location>
</feature>
<proteinExistence type="predicted"/>
<dbReference type="HOGENOM" id="CLU_001650_21_3_1"/>
<evidence type="ECO:0000313" key="3">
    <source>
        <dbReference type="EnsemblPlants" id="PGSC0003DMT400059660"/>
    </source>
</evidence>
<dbReference type="AlphaFoldDB" id="M1C4J6"/>
<sequence>MQAAQHSGWREAMDKELEALDRNRTWDIVLLPNGKKALPCKWVYKVKHLSDGTVDRLNARLVVRGDIQREGIDYTETFSPVVKMTTIRCLLTVAAKKCWPIFQLDVNNAFLHGDLQEEVYMKFPAGLASPSPNHVCKLRKSLYGLKQASRQWYARLAGALSFKGYSSSLNDYSLFFKKSEDSTTLLAVYVDDIVITGNNPTEISDIKAFLHSEFCIKDLGNLHYFLGIEVLQEPQGIIMSQRKFTIDLLSEYDCSHIGKVSSPLDPSIKLAADSGPLLEDPTTFRRLVGKLNYLTHTRPDLSFAVLILSQYMQMPRLAHLSAAYRVLRYLAENPGQGLLLNSDPSLSLLAFCDADWASCPDSRRSVSGFFISLGGSPISWKSKKQVSISLSSAEAKYRSMRRVTAEITWLTRLLADLSIPPPLPVPVHSDSQAALHIARNPVFHERTKHVELDCHFVRQQFISGLISLNFVPSAVQLADFFTKPLSGISHRSALNKLGVVTLPSNLKGDIEVRVNQDIGVRVNQEINQRIEEGSKRKKQDDDIKKKKEADKNSKLMSQNDSVLNSHKAKTRGDLRIVDQLCVGHDIHPSDNSNSSYSRTRDRHKEEYS</sequence>
<dbReference type="CDD" id="cd09272">
    <property type="entry name" value="RNase_HI_RT_Ty1"/>
    <property type="match status" value="1"/>
</dbReference>
<dbReference type="eggNOG" id="KOG0017">
    <property type="taxonomic scope" value="Eukaryota"/>
</dbReference>
<evidence type="ECO:0000256" key="1">
    <source>
        <dbReference type="SAM" id="MobiDB-lite"/>
    </source>
</evidence>
<accession>M1C4J6</accession>
<name>M1C4J6_SOLTU</name>
<feature type="region of interest" description="Disordered" evidence="1">
    <location>
        <begin position="584"/>
        <end position="608"/>
    </location>
</feature>
<dbReference type="SUPFAM" id="SSF56672">
    <property type="entry name" value="DNA/RNA polymerases"/>
    <property type="match status" value="1"/>
</dbReference>
<dbReference type="Gramene" id="PGSC0003DMT400059660">
    <property type="protein sequence ID" value="PGSC0003DMT400059660"/>
    <property type="gene ID" value="PGSC0003DMG400023189"/>
</dbReference>
<protein>
    <recommendedName>
        <fullName evidence="2">Reverse transcriptase Ty1/copia-type domain-containing protein</fullName>
    </recommendedName>
</protein>
<dbReference type="Pfam" id="PF07727">
    <property type="entry name" value="RVT_2"/>
    <property type="match status" value="1"/>
</dbReference>
<evidence type="ECO:0000313" key="4">
    <source>
        <dbReference type="Proteomes" id="UP000011115"/>
    </source>
</evidence>
<dbReference type="PaxDb" id="4113-PGSC0003DMT400059660"/>
<feature type="compositionally biased region" description="Basic and acidic residues" evidence="1">
    <location>
        <begin position="598"/>
        <end position="608"/>
    </location>
</feature>
<dbReference type="PANTHER" id="PTHR11439">
    <property type="entry name" value="GAG-POL-RELATED RETROTRANSPOSON"/>
    <property type="match status" value="1"/>
</dbReference>
<organism evidence="3 4">
    <name type="scientific">Solanum tuberosum</name>
    <name type="common">Potato</name>
    <dbReference type="NCBI Taxonomy" id="4113"/>
    <lineage>
        <taxon>Eukaryota</taxon>
        <taxon>Viridiplantae</taxon>
        <taxon>Streptophyta</taxon>
        <taxon>Embryophyta</taxon>
        <taxon>Tracheophyta</taxon>
        <taxon>Spermatophyta</taxon>
        <taxon>Magnoliopsida</taxon>
        <taxon>eudicotyledons</taxon>
        <taxon>Gunneridae</taxon>
        <taxon>Pentapetalae</taxon>
        <taxon>asterids</taxon>
        <taxon>lamiids</taxon>
        <taxon>Solanales</taxon>
        <taxon>Solanaceae</taxon>
        <taxon>Solanoideae</taxon>
        <taxon>Solaneae</taxon>
        <taxon>Solanum</taxon>
    </lineage>
</organism>
<dbReference type="STRING" id="4113.M1C4J6"/>
<dbReference type="Proteomes" id="UP000011115">
    <property type="component" value="Unassembled WGS sequence"/>
</dbReference>
<feature type="compositionally biased region" description="Polar residues" evidence="1">
    <location>
        <begin position="555"/>
        <end position="564"/>
    </location>
</feature>
<reference evidence="3" key="2">
    <citation type="submission" date="2015-06" db="UniProtKB">
        <authorList>
            <consortium name="EnsemblPlants"/>
        </authorList>
    </citation>
    <scope>IDENTIFICATION</scope>
    <source>
        <strain evidence="3">DM1-3 516 R44</strain>
    </source>
</reference>
<feature type="region of interest" description="Disordered" evidence="1">
    <location>
        <begin position="531"/>
        <end position="569"/>
    </location>
</feature>
<dbReference type="InterPro" id="IPR043502">
    <property type="entry name" value="DNA/RNA_pol_sf"/>
</dbReference>
<dbReference type="EnsemblPlants" id="PGSC0003DMT400059660">
    <property type="protein sequence ID" value="PGSC0003DMT400059660"/>
    <property type="gene ID" value="PGSC0003DMG400023189"/>
</dbReference>
<dbReference type="PANTHER" id="PTHR11439:SF498">
    <property type="entry name" value="DNAK FAMILY PROTEIN"/>
    <property type="match status" value="1"/>
</dbReference>